<reference evidence="1" key="2">
    <citation type="submission" date="2010-07" db="EMBL/GenBank/DDBJ databases">
        <authorList>
            <consortium name="The Broad Institute Genome Sequencing Platform"/>
            <consortium name="Broad Institute Genome Sequencing Center for Infectious Disease"/>
            <person name="Ma L.-J."/>
            <person name="Dead R."/>
            <person name="Young S."/>
            <person name="Zeng Q."/>
            <person name="Koehrsen M."/>
            <person name="Alvarado L."/>
            <person name="Berlin A."/>
            <person name="Chapman S.B."/>
            <person name="Chen Z."/>
            <person name="Freedman E."/>
            <person name="Gellesch M."/>
            <person name="Goldberg J."/>
            <person name="Griggs A."/>
            <person name="Gujja S."/>
            <person name="Heilman E.R."/>
            <person name="Heiman D."/>
            <person name="Hepburn T."/>
            <person name="Howarth C."/>
            <person name="Jen D."/>
            <person name="Larson L."/>
            <person name="Mehta T."/>
            <person name="Neiman D."/>
            <person name="Pearson M."/>
            <person name="Roberts A."/>
            <person name="Saif S."/>
            <person name="Shea T."/>
            <person name="Shenoy N."/>
            <person name="Sisk P."/>
            <person name="Stolte C."/>
            <person name="Sykes S."/>
            <person name="Walk T."/>
            <person name="White J."/>
            <person name="Yandava C."/>
            <person name="Haas B."/>
            <person name="Nusbaum C."/>
            <person name="Birren B."/>
        </authorList>
    </citation>
    <scope>NUCLEOTIDE SEQUENCE</scope>
    <source>
        <strain evidence="1">R3-111a-1</strain>
    </source>
</reference>
<reference evidence="1" key="3">
    <citation type="submission" date="2010-09" db="EMBL/GenBank/DDBJ databases">
        <title>Annotation of Gaeumannomyces graminis var. tritici R3-111a-1.</title>
        <authorList>
            <consortium name="The Broad Institute Genome Sequencing Platform"/>
            <person name="Ma L.-J."/>
            <person name="Dead R."/>
            <person name="Young S.K."/>
            <person name="Zeng Q."/>
            <person name="Gargeya S."/>
            <person name="Fitzgerald M."/>
            <person name="Haas B."/>
            <person name="Abouelleil A."/>
            <person name="Alvarado L."/>
            <person name="Arachchi H.M."/>
            <person name="Berlin A."/>
            <person name="Brown A."/>
            <person name="Chapman S.B."/>
            <person name="Chen Z."/>
            <person name="Dunbar C."/>
            <person name="Freedman E."/>
            <person name="Gearin G."/>
            <person name="Gellesch M."/>
            <person name="Goldberg J."/>
            <person name="Griggs A."/>
            <person name="Gujja S."/>
            <person name="Heiman D."/>
            <person name="Howarth C."/>
            <person name="Larson L."/>
            <person name="Lui A."/>
            <person name="MacDonald P.J.P."/>
            <person name="Mehta T."/>
            <person name="Montmayeur A."/>
            <person name="Murphy C."/>
            <person name="Neiman D."/>
            <person name="Pearson M."/>
            <person name="Priest M."/>
            <person name="Roberts A."/>
            <person name="Saif S."/>
            <person name="Shea T."/>
            <person name="Shenoy N."/>
            <person name="Sisk P."/>
            <person name="Stolte C."/>
            <person name="Sykes S."/>
            <person name="Yandava C."/>
            <person name="Wortman J."/>
            <person name="Nusbaum C."/>
            <person name="Birren B."/>
        </authorList>
    </citation>
    <scope>NUCLEOTIDE SEQUENCE</scope>
    <source>
        <strain evidence="1">R3-111a-1</strain>
    </source>
</reference>
<name>J3NZJ8_GAET3</name>
<keyword evidence="3" id="KW-1185">Reference proteome</keyword>
<sequence>MASTLREIPGRSGTGCEEKRVSKKVKCVAEVRISHAAATCPEMQPATFASSCDCIRVAHVTIAADLASYSIFAQAGFHGRSSFIQPPISRLGGLGLHKYLAQIRRI</sequence>
<dbReference type="EMBL" id="GL385397">
    <property type="protein sequence ID" value="EJT76781.1"/>
    <property type="molecule type" value="Genomic_DNA"/>
</dbReference>
<protein>
    <submittedName>
        <fullName evidence="1 2">Uncharacterized protein</fullName>
    </submittedName>
</protein>
<reference evidence="2" key="4">
    <citation type="journal article" date="2015" name="G3 (Bethesda)">
        <title>Genome sequences of three phytopathogenic species of the Magnaporthaceae family of fungi.</title>
        <authorList>
            <person name="Okagaki L.H."/>
            <person name="Nunes C.C."/>
            <person name="Sailsbery J."/>
            <person name="Clay B."/>
            <person name="Brown D."/>
            <person name="John T."/>
            <person name="Oh Y."/>
            <person name="Young N."/>
            <person name="Fitzgerald M."/>
            <person name="Haas B.J."/>
            <person name="Zeng Q."/>
            <person name="Young S."/>
            <person name="Adiconis X."/>
            <person name="Fan L."/>
            <person name="Levin J.Z."/>
            <person name="Mitchell T.K."/>
            <person name="Okubara P.A."/>
            <person name="Farman M.L."/>
            <person name="Kohn L.M."/>
            <person name="Birren B."/>
            <person name="Ma L.-J."/>
            <person name="Dean R.A."/>
        </authorList>
    </citation>
    <scope>NUCLEOTIDE SEQUENCE</scope>
    <source>
        <strain evidence="2">R3-111a-1</strain>
    </source>
</reference>
<evidence type="ECO:0000313" key="3">
    <source>
        <dbReference type="Proteomes" id="UP000006039"/>
    </source>
</evidence>
<reference evidence="2" key="5">
    <citation type="submission" date="2018-04" db="UniProtKB">
        <authorList>
            <consortium name="EnsemblFungi"/>
        </authorList>
    </citation>
    <scope>IDENTIFICATION</scope>
    <source>
        <strain evidence="2">R3-111a-1</strain>
    </source>
</reference>
<evidence type="ECO:0000313" key="1">
    <source>
        <dbReference type="EMBL" id="EJT76781.1"/>
    </source>
</evidence>
<evidence type="ECO:0000313" key="2">
    <source>
        <dbReference type="EnsemblFungi" id="EJT76781"/>
    </source>
</evidence>
<proteinExistence type="predicted"/>
<dbReference type="GeneID" id="20347154"/>
<dbReference type="VEuPathDB" id="FungiDB:GGTG_06696"/>
<reference evidence="3" key="1">
    <citation type="submission" date="2010-07" db="EMBL/GenBank/DDBJ databases">
        <title>The genome sequence of Gaeumannomyces graminis var. tritici strain R3-111a-1.</title>
        <authorList>
            <consortium name="The Broad Institute Genome Sequencing Platform"/>
            <person name="Ma L.-J."/>
            <person name="Dead R."/>
            <person name="Young S."/>
            <person name="Zeng Q."/>
            <person name="Koehrsen M."/>
            <person name="Alvarado L."/>
            <person name="Berlin A."/>
            <person name="Chapman S.B."/>
            <person name="Chen Z."/>
            <person name="Freedman E."/>
            <person name="Gellesch M."/>
            <person name="Goldberg J."/>
            <person name="Griggs A."/>
            <person name="Gujja S."/>
            <person name="Heilman E.R."/>
            <person name="Heiman D."/>
            <person name="Hepburn T."/>
            <person name="Howarth C."/>
            <person name="Jen D."/>
            <person name="Larson L."/>
            <person name="Mehta T."/>
            <person name="Neiman D."/>
            <person name="Pearson M."/>
            <person name="Roberts A."/>
            <person name="Saif S."/>
            <person name="Shea T."/>
            <person name="Shenoy N."/>
            <person name="Sisk P."/>
            <person name="Stolte C."/>
            <person name="Sykes S."/>
            <person name="Walk T."/>
            <person name="White J."/>
            <person name="Yandava C."/>
            <person name="Haas B."/>
            <person name="Nusbaum C."/>
            <person name="Birren B."/>
        </authorList>
    </citation>
    <scope>NUCLEOTIDE SEQUENCE [LARGE SCALE GENOMIC DNA]</scope>
    <source>
        <strain evidence="3">R3-111a-1</strain>
    </source>
</reference>
<gene>
    <name evidence="2" type="primary">20347154</name>
    <name evidence="1" type="ORF">GGTG_06696</name>
</gene>
<accession>J3NZJ8</accession>
<dbReference type="EnsemblFungi" id="EJT76781">
    <property type="protein sequence ID" value="EJT76781"/>
    <property type="gene ID" value="GGTG_06696"/>
</dbReference>
<dbReference type="AlphaFoldDB" id="J3NZJ8"/>
<organism evidence="1">
    <name type="scientific">Gaeumannomyces tritici (strain R3-111a-1)</name>
    <name type="common">Wheat and barley take-all root rot fungus</name>
    <name type="synonym">Gaeumannomyces graminis var. tritici</name>
    <dbReference type="NCBI Taxonomy" id="644352"/>
    <lineage>
        <taxon>Eukaryota</taxon>
        <taxon>Fungi</taxon>
        <taxon>Dikarya</taxon>
        <taxon>Ascomycota</taxon>
        <taxon>Pezizomycotina</taxon>
        <taxon>Sordariomycetes</taxon>
        <taxon>Sordariomycetidae</taxon>
        <taxon>Magnaporthales</taxon>
        <taxon>Magnaporthaceae</taxon>
        <taxon>Gaeumannomyces</taxon>
    </lineage>
</organism>
<dbReference type="Proteomes" id="UP000006039">
    <property type="component" value="Unassembled WGS sequence"/>
</dbReference>
<dbReference type="RefSeq" id="XP_009222781.1">
    <property type="nucleotide sequence ID" value="XM_009224517.1"/>
</dbReference>
<dbReference type="HOGENOM" id="CLU_2223463_0_0_1"/>